<dbReference type="Proteomes" id="UP000521943">
    <property type="component" value="Unassembled WGS sequence"/>
</dbReference>
<accession>A0A8H6HN72</accession>
<evidence type="ECO:0000313" key="1">
    <source>
        <dbReference type="EMBL" id="KAF6750129.1"/>
    </source>
</evidence>
<organism evidence="1 2">
    <name type="scientific">Ephemerocybe angulata</name>
    <dbReference type="NCBI Taxonomy" id="980116"/>
    <lineage>
        <taxon>Eukaryota</taxon>
        <taxon>Fungi</taxon>
        <taxon>Dikarya</taxon>
        <taxon>Basidiomycota</taxon>
        <taxon>Agaricomycotina</taxon>
        <taxon>Agaricomycetes</taxon>
        <taxon>Agaricomycetidae</taxon>
        <taxon>Agaricales</taxon>
        <taxon>Agaricineae</taxon>
        <taxon>Psathyrellaceae</taxon>
        <taxon>Ephemerocybe</taxon>
    </lineage>
</organism>
<dbReference type="OrthoDB" id="3366231at2759"/>
<dbReference type="AlphaFoldDB" id="A0A8H6HN72"/>
<protein>
    <submittedName>
        <fullName evidence="1">Uncharacterized protein</fullName>
    </submittedName>
</protein>
<keyword evidence="2" id="KW-1185">Reference proteome</keyword>
<evidence type="ECO:0000313" key="2">
    <source>
        <dbReference type="Proteomes" id="UP000521943"/>
    </source>
</evidence>
<feature type="non-terminal residue" evidence="1">
    <location>
        <position position="1"/>
    </location>
</feature>
<reference evidence="1 2" key="1">
    <citation type="submission" date="2020-07" db="EMBL/GenBank/DDBJ databases">
        <title>Comparative genomics of pyrophilous fungi reveals a link between fire events and developmental genes.</title>
        <authorList>
            <consortium name="DOE Joint Genome Institute"/>
            <person name="Steindorff A.S."/>
            <person name="Carver A."/>
            <person name="Calhoun S."/>
            <person name="Stillman K."/>
            <person name="Liu H."/>
            <person name="Lipzen A."/>
            <person name="Pangilinan J."/>
            <person name="Labutti K."/>
            <person name="Bruns T.D."/>
            <person name="Grigoriev I.V."/>
        </authorList>
    </citation>
    <scope>NUCLEOTIDE SEQUENCE [LARGE SCALE GENOMIC DNA]</scope>
    <source>
        <strain evidence="1 2">CBS 144469</strain>
    </source>
</reference>
<sequence>HLLDDQWIVPYSPYLSAEFDCHINCDSIASAGSFKYLFKYIQKGGDQPSLEVNKNEITRYLNGR</sequence>
<comment type="caution">
    <text evidence="1">The sequence shown here is derived from an EMBL/GenBank/DDBJ whole genome shotgun (WGS) entry which is preliminary data.</text>
</comment>
<name>A0A8H6HN72_9AGAR</name>
<dbReference type="EMBL" id="JACGCI010000058">
    <property type="protein sequence ID" value="KAF6750129.1"/>
    <property type="molecule type" value="Genomic_DNA"/>
</dbReference>
<proteinExistence type="predicted"/>
<gene>
    <name evidence="1" type="ORF">DFP72DRAFT_818035</name>
</gene>